<proteinExistence type="predicted"/>
<dbReference type="Proteomes" id="UP001140293">
    <property type="component" value="Unassembled WGS sequence"/>
</dbReference>
<reference evidence="3" key="2">
    <citation type="journal article" date="2022" name="BMC Genomics">
        <title>Comparative genome analysis of mycobacteria focusing on tRNA and non-coding RNA.</title>
        <authorList>
            <person name="Behra P.R.K."/>
            <person name="Pettersson B.M.F."/>
            <person name="Ramesh M."/>
            <person name="Das S."/>
            <person name="Dasgupta S."/>
            <person name="Kirsebom L.A."/>
        </authorList>
    </citation>
    <scope>NUCLEOTIDE SEQUENCE</scope>
    <source>
        <strain evidence="3">DSM 44615</strain>
    </source>
</reference>
<gene>
    <name evidence="3" type="ORF">H7I41_07280</name>
</gene>
<sequence length="49" mass="4564">MGLFERGAVLAAAGAAFAILMSAPATAEPGPPAPPGPPPPGVEAQAVAA</sequence>
<evidence type="ECO:0000256" key="1">
    <source>
        <dbReference type="SAM" id="MobiDB-lite"/>
    </source>
</evidence>
<feature type="region of interest" description="Disordered" evidence="1">
    <location>
        <begin position="25"/>
        <end position="49"/>
    </location>
</feature>
<organism evidence="3 4">
    <name type="scientific">[Mycobacterium] manitobense</name>
    <dbReference type="NCBI Taxonomy" id="190147"/>
    <lineage>
        <taxon>Bacteria</taxon>
        <taxon>Bacillati</taxon>
        <taxon>Actinomycetota</taxon>
        <taxon>Actinomycetes</taxon>
        <taxon>Mycobacteriales</taxon>
        <taxon>Mycobacteriaceae</taxon>
        <taxon>Mycolicibacterium</taxon>
    </lineage>
</organism>
<dbReference type="AlphaFoldDB" id="A0A9X3BLU3"/>
<accession>A0A9X3BLU3</accession>
<comment type="caution">
    <text evidence="3">The sequence shown here is derived from an EMBL/GenBank/DDBJ whole genome shotgun (WGS) entry which is preliminary data.</text>
</comment>
<protein>
    <submittedName>
        <fullName evidence="3">Thioredoxin</fullName>
    </submittedName>
</protein>
<evidence type="ECO:0000313" key="4">
    <source>
        <dbReference type="Proteomes" id="UP001140293"/>
    </source>
</evidence>
<feature type="chain" id="PRO_5040753266" evidence="2">
    <location>
        <begin position="28"/>
        <end position="49"/>
    </location>
</feature>
<feature type="signal peptide" evidence="2">
    <location>
        <begin position="1"/>
        <end position="27"/>
    </location>
</feature>
<name>A0A9X3BLU3_9MYCO</name>
<keyword evidence="2" id="KW-0732">Signal</keyword>
<keyword evidence="4" id="KW-1185">Reference proteome</keyword>
<evidence type="ECO:0000313" key="3">
    <source>
        <dbReference type="EMBL" id="MCV7169724.1"/>
    </source>
</evidence>
<feature type="compositionally biased region" description="Pro residues" evidence="1">
    <location>
        <begin position="29"/>
        <end position="41"/>
    </location>
</feature>
<dbReference type="EMBL" id="JACKSJ010000056">
    <property type="protein sequence ID" value="MCV7169724.1"/>
    <property type="molecule type" value="Genomic_DNA"/>
</dbReference>
<evidence type="ECO:0000256" key="2">
    <source>
        <dbReference type="SAM" id="SignalP"/>
    </source>
</evidence>
<feature type="non-terminal residue" evidence="3">
    <location>
        <position position="49"/>
    </location>
</feature>
<reference evidence="3" key="1">
    <citation type="submission" date="2020-07" db="EMBL/GenBank/DDBJ databases">
        <authorList>
            <person name="Pettersson B.M.F."/>
            <person name="Behra P.R.K."/>
            <person name="Ramesh M."/>
            <person name="Das S."/>
            <person name="Dasgupta S."/>
            <person name="Kirsebom L.A."/>
        </authorList>
    </citation>
    <scope>NUCLEOTIDE SEQUENCE</scope>
    <source>
        <strain evidence="3">DSM 44615</strain>
    </source>
</reference>